<dbReference type="OrthoDB" id="2014829at2759"/>
<organism evidence="7 8">
    <name type="scientific">Zostera marina</name>
    <name type="common">Eelgrass</name>
    <dbReference type="NCBI Taxonomy" id="29655"/>
    <lineage>
        <taxon>Eukaryota</taxon>
        <taxon>Viridiplantae</taxon>
        <taxon>Streptophyta</taxon>
        <taxon>Embryophyta</taxon>
        <taxon>Tracheophyta</taxon>
        <taxon>Spermatophyta</taxon>
        <taxon>Magnoliopsida</taxon>
        <taxon>Liliopsida</taxon>
        <taxon>Zosteraceae</taxon>
        <taxon>Zostera</taxon>
    </lineage>
</organism>
<comment type="domain">
    <text evidence="4">The PPC domain mediates interactions between AHL proteins.</text>
</comment>
<dbReference type="FunFam" id="3.30.1330.80:FF:000003">
    <property type="entry name" value="AT-hook motif nuclear-localized protein 1-like"/>
    <property type="match status" value="1"/>
</dbReference>
<evidence type="ECO:0000259" key="6">
    <source>
        <dbReference type="PROSITE" id="PS51742"/>
    </source>
</evidence>
<sequence length="394" mass="41050">MEGKDSITVTGGMVDHSSPPPPLPTPPMPKSLPISASVTTNTSAPHLPDTSLDSSEKLSGSFQTVPPLGTGTTSPLISGVSGGLTMKKKRGRPRKYAHEGTHLMPLNPMPISASMPSPGVFTLTSPDGSMLKRSRGRPIGSPNKHHHRSVHLNPSQTPRIPDFDSSSLGGAAGGHVTSSPSANFTPHIISVAAGEDVTMKIISFSQQGGPQAICILSANGAISNVTLRQPDSSGGTLTYEGRFELLSLSGSFMPTENGGARSRSGGMSVSLASPDGRVVGGGVAGLLVAASPVQVVVGSFMPNVTETKVKKKIHLDSFSMDPPQPTIVGMDDPYVQQQQQQQQQRQRNNNTTNSSRPLKTTTSAATAAHGWSSLHKVPSEPRSTTDINISLPVG</sequence>
<dbReference type="Pfam" id="PF03479">
    <property type="entry name" value="PCC"/>
    <property type="match status" value="1"/>
</dbReference>
<dbReference type="PANTHER" id="PTHR31500:SF96">
    <property type="entry name" value="AT-HOOK MOTIF NUCLEAR-LOCALIZED PROTEIN 7"/>
    <property type="match status" value="1"/>
</dbReference>
<dbReference type="SUPFAM" id="SSF117856">
    <property type="entry name" value="AF0104/ALDC/Ptd012-like"/>
    <property type="match status" value="1"/>
</dbReference>
<dbReference type="InterPro" id="IPR017956">
    <property type="entry name" value="AT_hook_DNA-bd_motif"/>
</dbReference>
<dbReference type="Proteomes" id="UP000036987">
    <property type="component" value="Unassembled WGS sequence"/>
</dbReference>
<evidence type="ECO:0000256" key="2">
    <source>
        <dbReference type="ARBA" id="ARBA00004123"/>
    </source>
</evidence>
<dbReference type="GO" id="GO:0003680">
    <property type="term" value="F:minor groove of adenine-thymine-rich DNA binding"/>
    <property type="evidence" value="ECO:0007669"/>
    <property type="project" value="UniProtKB-UniRule"/>
</dbReference>
<name>A0A0K9P8V0_ZOSMR</name>
<evidence type="ECO:0000256" key="5">
    <source>
        <dbReference type="SAM" id="MobiDB-lite"/>
    </source>
</evidence>
<evidence type="ECO:0000313" key="8">
    <source>
        <dbReference type="Proteomes" id="UP000036987"/>
    </source>
</evidence>
<feature type="compositionally biased region" description="Low complexity" evidence="5">
    <location>
        <begin position="336"/>
        <end position="353"/>
    </location>
</feature>
<evidence type="ECO:0000256" key="1">
    <source>
        <dbReference type="ARBA" id="ARBA00003687"/>
    </source>
</evidence>
<dbReference type="InterPro" id="IPR005175">
    <property type="entry name" value="PPC_dom"/>
</dbReference>
<dbReference type="STRING" id="29655.A0A0K9P8V0"/>
<comment type="caution">
    <text evidence="7">The sequence shown here is derived from an EMBL/GenBank/DDBJ whole genome shotgun (WGS) entry which is preliminary data.</text>
</comment>
<dbReference type="CDD" id="cd11378">
    <property type="entry name" value="DUF296"/>
    <property type="match status" value="1"/>
</dbReference>
<dbReference type="GO" id="GO:0005634">
    <property type="term" value="C:nucleus"/>
    <property type="evidence" value="ECO:0007669"/>
    <property type="project" value="UniProtKB-SubCell"/>
</dbReference>
<keyword evidence="3 4" id="KW-0539">Nucleus</keyword>
<accession>A0A0K9P8V0</accession>
<dbReference type="Gene3D" id="3.30.1330.80">
    <property type="entry name" value="Hypothetical protein, similar to alpha- acetolactate decarboxylase, domain 2"/>
    <property type="match status" value="1"/>
</dbReference>
<keyword evidence="4 7" id="KW-0238">DNA-binding</keyword>
<dbReference type="PANTHER" id="PTHR31500">
    <property type="entry name" value="AT-HOOK MOTIF NUCLEAR-LOCALIZED PROTEIN 9"/>
    <property type="match status" value="1"/>
</dbReference>
<evidence type="ECO:0000256" key="4">
    <source>
        <dbReference type="RuleBase" id="RU367031"/>
    </source>
</evidence>
<dbReference type="InterPro" id="IPR039605">
    <property type="entry name" value="AHL"/>
</dbReference>
<reference evidence="8" key="1">
    <citation type="journal article" date="2016" name="Nature">
        <title>The genome of the seagrass Zostera marina reveals angiosperm adaptation to the sea.</title>
        <authorList>
            <person name="Olsen J.L."/>
            <person name="Rouze P."/>
            <person name="Verhelst B."/>
            <person name="Lin Y.-C."/>
            <person name="Bayer T."/>
            <person name="Collen J."/>
            <person name="Dattolo E."/>
            <person name="De Paoli E."/>
            <person name="Dittami S."/>
            <person name="Maumus F."/>
            <person name="Michel G."/>
            <person name="Kersting A."/>
            <person name="Lauritano C."/>
            <person name="Lohaus R."/>
            <person name="Toepel M."/>
            <person name="Tonon T."/>
            <person name="Vanneste K."/>
            <person name="Amirebrahimi M."/>
            <person name="Brakel J."/>
            <person name="Bostroem C."/>
            <person name="Chovatia M."/>
            <person name="Grimwood J."/>
            <person name="Jenkins J.W."/>
            <person name="Jueterbock A."/>
            <person name="Mraz A."/>
            <person name="Stam W.T."/>
            <person name="Tice H."/>
            <person name="Bornberg-Bauer E."/>
            <person name="Green P.J."/>
            <person name="Pearson G.A."/>
            <person name="Procaccini G."/>
            <person name="Duarte C.M."/>
            <person name="Schmutz J."/>
            <person name="Reusch T.B.H."/>
            <person name="Van de Peer Y."/>
        </authorList>
    </citation>
    <scope>NUCLEOTIDE SEQUENCE [LARGE SCALE GENOMIC DNA]</scope>
    <source>
        <strain evidence="8">cv. Finnish</strain>
    </source>
</reference>
<evidence type="ECO:0000313" key="7">
    <source>
        <dbReference type="EMBL" id="KMZ64662.1"/>
    </source>
</evidence>
<feature type="compositionally biased region" description="Pro residues" evidence="5">
    <location>
        <begin position="18"/>
        <end position="30"/>
    </location>
</feature>
<dbReference type="AlphaFoldDB" id="A0A0K9P8V0"/>
<gene>
    <name evidence="7" type="ORF">ZOSMA_355G00030</name>
</gene>
<feature type="compositionally biased region" description="Polar residues" evidence="5">
    <location>
        <begin position="354"/>
        <end position="365"/>
    </location>
</feature>
<feature type="region of interest" description="Disordered" evidence="5">
    <location>
        <begin position="1"/>
        <end position="93"/>
    </location>
</feature>
<feature type="region of interest" description="Disordered" evidence="5">
    <location>
        <begin position="134"/>
        <end position="158"/>
    </location>
</feature>
<feature type="compositionally biased region" description="Polar residues" evidence="5">
    <location>
        <begin position="51"/>
        <end position="76"/>
    </location>
</feature>
<keyword evidence="8" id="KW-1185">Reference proteome</keyword>
<protein>
    <recommendedName>
        <fullName evidence="4">AT-hook motif nuclear-localized protein</fullName>
    </recommendedName>
</protein>
<dbReference type="OMA" id="HEGTHLM"/>
<proteinExistence type="predicted"/>
<dbReference type="PROSITE" id="PS51742">
    <property type="entry name" value="PPC"/>
    <property type="match status" value="1"/>
</dbReference>
<dbReference type="EMBL" id="LFYR01001113">
    <property type="protein sequence ID" value="KMZ64662.1"/>
    <property type="molecule type" value="Genomic_DNA"/>
</dbReference>
<dbReference type="SMART" id="SM00384">
    <property type="entry name" value="AT_hook"/>
    <property type="match status" value="2"/>
</dbReference>
<keyword evidence="4" id="KW-0805">Transcription regulation</keyword>
<keyword evidence="4" id="KW-0804">Transcription</keyword>
<comment type="subcellular location">
    <subcellularLocation>
        <location evidence="2 4">Nucleus</location>
    </subcellularLocation>
</comment>
<feature type="region of interest" description="Disordered" evidence="5">
    <location>
        <begin position="316"/>
        <end position="394"/>
    </location>
</feature>
<evidence type="ECO:0000256" key="3">
    <source>
        <dbReference type="ARBA" id="ARBA00023242"/>
    </source>
</evidence>
<comment type="function">
    <text evidence="1 4">Transcription factor that specifically binds AT-rich DNA sequences related to the nuclear matrix attachment regions (MARs).</text>
</comment>
<feature type="domain" description="PPC" evidence="6">
    <location>
        <begin position="180"/>
        <end position="321"/>
    </location>
</feature>